<dbReference type="PROSITE" id="PS50928">
    <property type="entry name" value="ABC_TM1"/>
    <property type="match status" value="1"/>
</dbReference>
<reference evidence="11 12" key="1">
    <citation type="submission" date="2015-09" db="EMBL/GenBank/DDBJ databases">
        <authorList>
            <consortium name="Pathogen Informatics"/>
        </authorList>
    </citation>
    <scope>NUCLEOTIDE SEQUENCE [LARGE SCALE GENOMIC DNA]</scope>
    <source>
        <strain evidence="10 11">2789STDY5834914</strain>
        <strain evidence="9 12">2789STDY5834961</strain>
    </source>
</reference>
<evidence type="ECO:0000256" key="3">
    <source>
        <dbReference type="ARBA" id="ARBA00022475"/>
    </source>
</evidence>
<dbReference type="Pfam" id="PF00528">
    <property type="entry name" value="BPD_transp_1"/>
    <property type="match status" value="1"/>
</dbReference>
<evidence type="ECO:0000313" key="9">
    <source>
        <dbReference type="EMBL" id="CUN25302.1"/>
    </source>
</evidence>
<dbReference type="Gene3D" id="1.10.3720.10">
    <property type="entry name" value="MetI-like"/>
    <property type="match status" value="1"/>
</dbReference>
<dbReference type="InterPro" id="IPR000515">
    <property type="entry name" value="MetI-like"/>
</dbReference>
<dbReference type="CDD" id="cd06261">
    <property type="entry name" value="TM_PBP2"/>
    <property type="match status" value="1"/>
</dbReference>
<dbReference type="PANTHER" id="PTHR30193">
    <property type="entry name" value="ABC TRANSPORTER PERMEASE PROTEIN"/>
    <property type="match status" value="1"/>
</dbReference>
<dbReference type="GO" id="GO:0055085">
    <property type="term" value="P:transmembrane transport"/>
    <property type="evidence" value="ECO:0007669"/>
    <property type="project" value="InterPro"/>
</dbReference>
<feature type="transmembrane region" description="Helical" evidence="7">
    <location>
        <begin position="275"/>
        <end position="299"/>
    </location>
</feature>
<feature type="transmembrane region" description="Helical" evidence="7">
    <location>
        <begin position="86"/>
        <end position="107"/>
    </location>
</feature>
<name>A0A173VD33_9FIRM</name>
<dbReference type="AlphaFoldDB" id="A0A173VD33"/>
<dbReference type="InterPro" id="IPR051393">
    <property type="entry name" value="ABC_transporter_permease"/>
</dbReference>
<dbReference type="RefSeq" id="WP_227079906.1">
    <property type="nucleotide sequence ID" value="NZ_CYXO01000026.1"/>
</dbReference>
<keyword evidence="2 7" id="KW-0813">Transport</keyword>
<feature type="transmembrane region" description="Helical" evidence="7">
    <location>
        <begin position="119"/>
        <end position="139"/>
    </location>
</feature>
<dbReference type="GO" id="GO:0005886">
    <property type="term" value="C:plasma membrane"/>
    <property type="evidence" value="ECO:0007669"/>
    <property type="project" value="UniProtKB-SubCell"/>
</dbReference>
<keyword evidence="4 7" id="KW-0812">Transmembrane</keyword>
<feature type="transmembrane region" description="Helical" evidence="7">
    <location>
        <begin position="227"/>
        <end position="246"/>
    </location>
</feature>
<dbReference type="GeneID" id="96229589"/>
<keyword evidence="6 7" id="KW-0472">Membrane</keyword>
<organism evidence="9 12">
    <name type="scientific">Dorea longicatena</name>
    <dbReference type="NCBI Taxonomy" id="88431"/>
    <lineage>
        <taxon>Bacteria</taxon>
        <taxon>Bacillati</taxon>
        <taxon>Bacillota</taxon>
        <taxon>Clostridia</taxon>
        <taxon>Lachnospirales</taxon>
        <taxon>Lachnospiraceae</taxon>
        <taxon>Dorea</taxon>
    </lineage>
</organism>
<dbReference type="SUPFAM" id="SSF160964">
    <property type="entry name" value="MalF N-terminal region-like"/>
    <property type="match status" value="1"/>
</dbReference>
<keyword evidence="5 7" id="KW-1133">Transmembrane helix</keyword>
<evidence type="ECO:0000256" key="5">
    <source>
        <dbReference type="ARBA" id="ARBA00022989"/>
    </source>
</evidence>
<evidence type="ECO:0000313" key="10">
    <source>
        <dbReference type="EMBL" id="CUP91755.1"/>
    </source>
</evidence>
<dbReference type="Proteomes" id="UP000095597">
    <property type="component" value="Unassembled WGS sequence"/>
</dbReference>
<dbReference type="EMBL" id="CYXO01000026">
    <property type="protein sequence ID" value="CUN25302.1"/>
    <property type="molecule type" value="Genomic_DNA"/>
</dbReference>
<evidence type="ECO:0000256" key="4">
    <source>
        <dbReference type="ARBA" id="ARBA00022692"/>
    </source>
</evidence>
<evidence type="ECO:0000259" key="8">
    <source>
        <dbReference type="PROSITE" id="PS50928"/>
    </source>
</evidence>
<proteinExistence type="inferred from homology"/>
<evidence type="ECO:0000256" key="2">
    <source>
        <dbReference type="ARBA" id="ARBA00022448"/>
    </source>
</evidence>
<accession>A0A173VD33</accession>
<feature type="transmembrane region" description="Helical" evidence="7">
    <location>
        <begin position="172"/>
        <end position="194"/>
    </location>
</feature>
<comment type="subcellular location">
    <subcellularLocation>
        <location evidence="1 7">Cell membrane</location>
        <topology evidence="1 7">Multi-pass membrane protein</topology>
    </subcellularLocation>
</comment>
<dbReference type="STRING" id="88431.ERS852423_02382"/>
<gene>
    <name evidence="9" type="primary">ugpA_5</name>
    <name evidence="10" type="synonym">ugpA_6</name>
    <name evidence="10" type="ORF">ERS852526_02307</name>
    <name evidence="9" type="ORF">ERS852573_02883</name>
</gene>
<evidence type="ECO:0000256" key="6">
    <source>
        <dbReference type="ARBA" id="ARBA00023136"/>
    </source>
</evidence>
<evidence type="ECO:0000256" key="1">
    <source>
        <dbReference type="ARBA" id="ARBA00004651"/>
    </source>
</evidence>
<evidence type="ECO:0000256" key="7">
    <source>
        <dbReference type="RuleBase" id="RU363032"/>
    </source>
</evidence>
<dbReference type="InterPro" id="IPR035906">
    <property type="entry name" value="MetI-like_sf"/>
</dbReference>
<sequence>MKIYHGGPGYKEDERMHWLSKKRYKIGLVIPTLVVYMVFIIIPIGMSIGYSFTKYSGIGKATFNGLTNYMRLFKDRLFWISLKNTMIMFILAFVLLLSLSFLIALLLNNKLKGVDFSKSLIFSPAIIAPIIVGIIWVYILDPNIGIINNVLDAIGASGLKQKWIGGNTLSPYSIAIIYFWQQLGYLVTVFIAGLKMIPGEVLEAVEIDGASFIQKTMYVTIPMMKSTISTVAVLIITGVFKIFEIVQQTTGGGPNHLSETLVTYSYSMTFNSGDYGYGMSLATFTFLLSLVITGIYSILTRERGE</sequence>
<feature type="domain" description="ABC transmembrane type-1" evidence="8">
    <location>
        <begin position="82"/>
        <end position="296"/>
    </location>
</feature>
<dbReference type="EMBL" id="CZAY01000017">
    <property type="protein sequence ID" value="CUP91755.1"/>
    <property type="molecule type" value="Genomic_DNA"/>
</dbReference>
<comment type="similarity">
    <text evidence="7">Belongs to the binding-protein-dependent transport system permease family.</text>
</comment>
<dbReference type="PANTHER" id="PTHR30193:SF37">
    <property type="entry name" value="INNER MEMBRANE ABC TRANSPORTER PERMEASE PROTEIN YCJO"/>
    <property type="match status" value="1"/>
</dbReference>
<dbReference type="Proteomes" id="UP000095485">
    <property type="component" value="Unassembled WGS sequence"/>
</dbReference>
<dbReference type="SUPFAM" id="SSF161098">
    <property type="entry name" value="MetI-like"/>
    <property type="match status" value="1"/>
</dbReference>
<feature type="transmembrane region" description="Helical" evidence="7">
    <location>
        <begin position="26"/>
        <end position="46"/>
    </location>
</feature>
<evidence type="ECO:0000313" key="11">
    <source>
        <dbReference type="Proteomes" id="UP000095485"/>
    </source>
</evidence>
<protein>
    <submittedName>
        <fullName evidence="9">sn-glycerol-3-phosphate transport system permease protein ugpA</fullName>
    </submittedName>
</protein>
<evidence type="ECO:0000313" key="12">
    <source>
        <dbReference type="Proteomes" id="UP000095597"/>
    </source>
</evidence>
<keyword evidence="3" id="KW-1003">Cell membrane</keyword>